<keyword evidence="1" id="KW-0732">Signal</keyword>
<accession>A0ABR7WWH0</accession>
<dbReference type="EMBL" id="JACWMY010000013">
    <property type="protein sequence ID" value="MBD1366640.1"/>
    <property type="molecule type" value="Genomic_DNA"/>
</dbReference>
<feature type="chain" id="PRO_5046503883" description="FG-GAP repeat protein" evidence="1">
    <location>
        <begin position="20"/>
        <end position="261"/>
    </location>
</feature>
<keyword evidence="3" id="KW-1185">Reference proteome</keyword>
<organism evidence="2 3">
    <name type="scientific">Mucilaginibacter pankratovii</name>
    <dbReference type="NCBI Taxonomy" id="2772110"/>
    <lineage>
        <taxon>Bacteria</taxon>
        <taxon>Pseudomonadati</taxon>
        <taxon>Bacteroidota</taxon>
        <taxon>Sphingobacteriia</taxon>
        <taxon>Sphingobacteriales</taxon>
        <taxon>Sphingobacteriaceae</taxon>
        <taxon>Mucilaginibacter</taxon>
    </lineage>
</organism>
<evidence type="ECO:0008006" key="4">
    <source>
        <dbReference type="Google" id="ProtNLM"/>
    </source>
</evidence>
<gene>
    <name evidence="2" type="ORF">IDJ77_22705</name>
</gene>
<protein>
    <recommendedName>
        <fullName evidence="4">FG-GAP repeat protein</fullName>
    </recommendedName>
</protein>
<evidence type="ECO:0000313" key="3">
    <source>
        <dbReference type="Proteomes" id="UP000606600"/>
    </source>
</evidence>
<name>A0ABR7WWH0_9SPHI</name>
<evidence type="ECO:0000256" key="1">
    <source>
        <dbReference type="SAM" id="SignalP"/>
    </source>
</evidence>
<reference evidence="2 3" key="1">
    <citation type="submission" date="2020-09" db="EMBL/GenBank/DDBJ databases">
        <title>Novel species of Mucilaginibacter isolated from a glacier on the Tibetan Plateau.</title>
        <authorList>
            <person name="Liu Q."/>
            <person name="Xin Y.-H."/>
        </authorList>
    </citation>
    <scope>NUCLEOTIDE SEQUENCE [LARGE SCALE GENOMIC DNA]</scope>
    <source>
        <strain evidence="2 3">ZT4R22</strain>
    </source>
</reference>
<evidence type="ECO:0000313" key="2">
    <source>
        <dbReference type="EMBL" id="MBD1366640.1"/>
    </source>
</evidence>
<comment type="caution">
    <text evidence="2">The sequence shown here is derived from an EMBL/GenBank/DDBJ whole genome shotgun (WGS) entry which is preliminary data.</text>
</comment>
<sequence>MLSRLFFVCFLFIFPVACVQLDKERPTKPEKESSKPYLSNHKLGLNSNLDTIVSKNEVFVDGLHFTLVSTSLKTYLLRGKDDTIFKVAENAPIVDPRDFNGDGYKDFRIGFTSDALGSENLWLYVKEKKTYKKVIHFSDFHTAKRIPKTNYYYSYDVKYPCVLVVDPSDASRYRGDKSEKYRGQNITSELFYIKNFEVKKIGSLKQYACDADEKKGVHIYRFKNGKGIRYAEFPVQAIGGNDFYRYFFFERYWAKNYRLFL</sequence>
<proteinExistence type="predicted"/>
<feature type="signal peptide" evidence="1">
    <location>
        <begin position="1"/>
        <end position="19"/>
    </location>
</feature>
<dbReference type="RefSeq" id="WP_191191275.1">
    <property type="nucleotide sequence ID" value="NZ_JACWMY010000013.1"/>
</dbReference>
<dbReference type="Proteomes" id="UP000606600">
    <property type="component" value="Unassembled WGS sequence"/>
</dbReference>